<name>A0A6J4S6D7_9ACTN</name>
<dbReference type="AlphaFoldDB" id="A0A6J4S6D7"/>
<sequence length="101" mass="11645">GHRRAQSARAVPLRRVPGRRAGRLRRLPGERRRDRHDPYRGRLPLRGQGHRLGPRARGARRRPQPRPEPAAALLVHQRLRQAPRGVPRSRARRPSRGVRAL</sequence>
<organism evidence="2">
    <name type="scientific">uncultured Solirubrobacteraceae bacterium</name>
    <dbReference type="NCBI Taxonomy" id="1162706"/>
    <lineage>
        <taxon>Bacteria</taxon>
        <taxon>Bacillati</taxon>
        <taxon>Actinomycetota</taxon>
        <taxon>Thermoleophilia</taxon>
        <taxon>Solirubrobacterales</taxon>
        <taxon>Solirubrobacteraceae</taxon>
        <taxon>environmental samples</taxon>
    </lineage>
</organism>
<reference evidence="2" key="1">
    <citation type="submission" date="2020-02" db="EMBL/GenBank/DDBJ databases">
        <authorList>
            <person name="Meier V. D."/>
        </authorList>
    </citation>
    <scope>NUCLEOTIDE SEQUENCE</scope>
    <source>
        <strain evidence="2">AVDCRST_MAG38</strain>
    </source>
</reference>
<feature type="compositionally biased region" description="Basic and acidic residues" evidence="1">
    <location>
        <begin position="27"/>
        <end position="40"/>
    </location>
</feature>
<protein>
    <submittedName>
        <fullName evidence="2">Uncharacterized protein</fullName>
    </submittedName>
</protein>
<evidence type="ECO:0000256" key="1">
    <source>
        <dbReference type="SAM" id="MobiDB-lite"/>
    </source>
</evidence>
<feature type="region of interest" description="Disordered" evidence="1">
    <location>
        <begin position="1"/>
        <end position="101"/>
    </location>
</feature>
<feature type="compositionally biased region" description="Basic residues" evidence="1">
    <location>
        <begin position="77"/>
        <end position="101"/>
    </location>
</feature>
<feature type="non-terminal residue" evidence="2">
    <location>
        <position position="1"/>
    </location>
</feature>
<feature type="compositionally biased region" description="Basic residues" evidence="1">
    <location>
        <begin position="16"/>
        <end position="26"/>
    </location>
</feature>
<proteinExistence type="predicted"/>
<feature type="compositionally biased region" description="Basic residues" evidence="1">
    <location>
        <begin position="48"/>
        <end position="64"/>
    </location>
</feature>
<gene>
    <name evidence="2" type="ORF">AVDCRST_MAG38-2569</name>
</gene>
<dbReference type="EMBL" id="CADCVJ010000215">
    <property type="protein sequence ID" value="CAA9490014.1"/>
    <property type="molecule type" value="Genomic_DNA"/>
</dbReference>
<evidence type="ECO:0000313" key="2">
    <source>
        <dbReference type="EMBL" id="CAA9490014.1"/>
    </source>
</evidence>
<feature type="non-terminal residue" evidence="2">
    <location>
        <position position="101"/>
    </location>
</feature>
<accession>A0A6J4S6D7</accession>